<feature type="compositionally biased region" description="Basic and acidic residues" evidence="1">
    <location>
        <begin position="120"/>
        <end position="139"/>
    </location>
</feature>
<sequence>MNSGQPTSTRPLTYVIIPLLALFVICSTGLFFHVRRRRRRLIAADSSIWGRGRWVTRDGTLVFVPRHSRRSPWGGLHSQEGLNELGEAPPPYKFKVLPGEGGGAAEEGAPPTTTTAATTELRDMEEGRRPPEYGAEHVAEPPPAVVADERRTGA</sequence>
<dbReference type="AlphaFoldDB" id="A0A024S3J2"/>
<reference evidence="4" key="1">
    <citation type="journal article" date="2013" name="Ind. Biotechnol.">
        <title>Comparative genomics analysis of Trichoderma reesei strains.</title>
        <authorList>
            <person name="Koike H."/>
            <person name="Aerts A."/>
            <person name="LaButti K."/>
            <person name="Grigoriev I.V."/>
            <person name="Baker S.E."/>
        </authorList>
    </citation>
    <scope>NUCLEOTIDE SEQUENCE [LARGE SCALE GENOMIC DNA]</scope>
    <source>
        <strain evidence="4">ATCC 56765 / BCRC 32924 / NRRL 11460 / Rut C-30</strain>
    </source>
</reference>
<dbReference type="KEGG" id="trr:M419DRAFT_138734"/>
<keyword evidence="2" id="KW-0472">Membrane</keyword>
<accession>A0A024S3J2</accession>
<keyword evidence="2" id="KW-1133">Transmembrane helix</keyword>
<name>A0A024S3J2_HYPJR</name>
<organism evidence="3 4">
    <name type="scientific">Hypocrea jecorina (strain ATCC 56765 / BCRC 32924 / NRRL 11460 / Rut C-30)</name>
    <name type="common">Trichoderma reesei</name>
    <dbReference type="NCBI Taxonomy" id="1344414"/>
    <lineage>
        <taxon>Eukaryota</taxon>
        <taxon>Fungi</taxon>
        <taxon>Dikarya</taxon>
        <taxon>Ascomycota</taxon>
        <taxon>Pezizomycotina</taxon>
        <taxon>Sordariomycetes</taxon>
        <taxon>Hypocreomycetidae</taxon>
        <taxon>Hypocreales</taxon>
        <taxon>Hypocreaceae</taxon>
        <taxon>Trichoderma</taxon>
    </lineage>
</organism>
<feature type="compositionally biased region" description="Low complexity" evidence="1">
    <location>
        <begin position="106"/>
        <end position="119"/>
    </location>
</feature>
<dbReference type="HOGENOM" id="CLU_143633_0_0_1"/>
<evidence type="ECO:0000313" key="4">
    <source>
        <dbReference type="Proteomes" id="UP000024376"/>
    </source>
</evidence>
<feature type="region of interest" description="Disordered" evidence="1">
    <location>
        <begin position="73"/>
        <end position="154"/>
    </location>
</feature>
<protein>
    <submittedName>
        <fullName evidence="3">Uncharacterized protein</fullName>
    </submittedName>
</protein>
<proteinExistence type="predicted"/>
<dbReference type="EMBL" id="KI911160">
    <property type="protein sequence ID" value="ETR98791.1"/>
    <property type="molecule type" value="Genomic_DNA"/>
</dbReference>
<feature type="transmembrane region" description="Helical" evidence="2">
    <location>
        <begin position="12"/>
        <end position="32"/>
    </location>
</feature>
<dbReference type="OrthoDB" id="4775599at2759"/>
<evidence type="ECO:0000256" key="1">
    <source>
        <dbReference type="SAM" id="MobiDB-lite"/>
    </source>
</evidence>
<dbReference type="Proteomes" id="UP000024376">
    <property type="component" value="Unassembled WGS sequence"/>
</dbReference>
<evidence type="ECO:0000313" key="3">
    <source>
        <dbReference type="EMBL" id="ETR98791.1"/>
    </source>
</evidence>
<evidence type="ECO:0000256" key="2">
    <source>
        <dbReference type="SAM" id="Phobius"/>
    </source>
</evidence>
<gene>
    <name evidence="3" type="ORF">M419DRAFT_138734</name>
</gene>
<keyword evidence="2" id="KW-0812">Transmembrane</keyword>